<reference evidence="1 2" key="1">
    <citation type="submission" date="2013-08" db="EMBL/GenBank/DDBJ databases">
        <authorList>
            <person name="Stouthamer R."/>
            <person name="Nunney L."/>
        </authorList>
    </citation>
    <scope>NUCLEOTIDE SEQUENCE [LARGE SCALE GENOMIC DNA]</scope>
    <source>
        <strain evidence="2">ann-1</strain>
    </source>
</reference>
<gene>
    <name evidence="1" type="ORF">D934_12220</name>
</gene>
<dbReference type="KEGG" id="xfs:D934_12220"/>
<proteinExistence type="predicted"/>
<accession>A0A060H7P6</accession>
<evidence type="ECO:0000313" key="2">
    <source>
        <dbReference type="Proteomes" id="UP000027215"/>
    </source>
</evidence>
<dbReference type="HOGENOM" id="CLU_3260055_0_0_6"/>
<sequence length="42" mass="4783">MATIHNEVRATPVFAIKANDEAAAHQITKQWQRAIKAAYFDR</sequence>
<name>A0A060H7P6_XYLFS</name>
<dbReference type="PATRIC" id="fig|155920.8.peg.2876"/>
<dbReference type="AlphaFoldDB" id="A0A060H7P6"/>
<evidence type="ECO:0000313" key="1">
    <source>
        <dbReference type="EMBL" id="AIC11623.1"/>
    </source>
</evidence>
<organism evidence="1 2">
    <name type="scientific">Xylella fastidiosa subsp. sandyi Ann-1</name>
    <dbReference type="NCBI Taxonomy" id="155920"/>
    <lineage>
        <taxon>Bacteria</taxon>
        <taxon>Pseudomonadati</taxon>
        <taxon>Pseudomonadota</taxon>
        <taxon>Gammaproteobacteria</taxon>
        <taxon>Lysobacterales</taxon>
        <taxon>Lysobacteraceae</taxon>
        <taxon>Xylella</taxon>
    </lineage>
</organism>
<dbReference type="Proteomes" id="UP000027215">
    <property type="component" value="Chromosome"/>
</dbReference>
<protein>
    <submittedName>
        <fullName evidence="1">Uncharacterized protein</fullName>
    </submittedName>
</protein>
<dbReference type="EMBL" id="CP006696">
    <property type="protein sequence ID" value="AIC11623.1"/>
    <property type="molecule type" value="Genomic_DNA"/>
</dbReference>